<keyword evidence="4" id="KW-1185">Reference proteome</keyword>
<evidence type="ECO:0000313" key="4">
    <source>
        <dbReference type="Proteomes" id="UP000198802"/>
    </source>
</evidence>
<keyword evidence="2" id="KW-0812">Transmembrane</keyword>
<name>A0A0S4QZ49_9ACTN</name>
<gene>
    <name evidence="3" type="ORF">Ga0074812_1487</name>
</gene>
<dbReference type="Proteomes" id="UP000198802">
    <property type="component" value="Unassembled WGS sequence"/>
</dbReference>
<protein>
    <submittedName>
        <fullName evidence="3">Uncharacterized protein</fullName>
    </submittedName>
</protein>
<feature type="transmembrane region" description="Helical" evidence="2">
    <location>
        <begin position="36"/>
        <end position="55"/>
    </location>
</feature>
<keyword evidence="2" id="KW-0472">Membrane</keyword>
<dbReference type="EMBL" id="FAOZ01000048">
    <property type="protein sequence ID" value="CUU60807.1"/>
    <property type="molecule type" value="Genomic_DNA"/>
</dbReference>
<keyword evidence="2" id="KW-1133">Transmembrane helix</keyword>
<feature type="transmembrane region" description="Helical" evidence="2">
    <location>
        <begin position="12"/>
        <end position="30"/>
    </location>
</feature>
<evidence type="ECO:0000256" key="2">
    <source>
        <dbReference type="SAM" id="Phobius"/>
    </source>
</evidence>
<sequence>MHDDQTGPPRRWWTRISSLTVLAAVATYLVVTDGFVVPLTALLVELGRGILVAWVEKRRNRAKRAHIPAPRRPVHSPPTQRVGGEHIEEVTVTITIRSASRNR</sequence>
<dbReference type="RefSeq" id="WP_131799635.1">
    <property type="nucleotide sequence ID" value="NZ_FAOZ01000048.1"/>
</dbReference>
<accession>A0A0S4QZ49</accession>
<feature type="region of interest" description="Disordered" evidence="1">
    <location>
        <begin position="62"/>
        <end position="84"/>
    </location>
</feature>
<dbReference type="AlphaFoldDB" id="A0A0S4QZ49"/>
<evidence type="ECO:0000256" key="1">
    <source>
        <dbReference type="SAM" id="MobiDB-lite"/>
    </source>
</evidence>
<organism evidence="3 4">
    <name type="scientific">Parafrankia irregularis</name>
    <dbReference type="NCBI Taxonomy" id="795642"/>
    <lineage>
        <taxon>Bacteria</taxon>
        <taxon>Bacillati</taxon>
        <taxon>Actinomycetota</taxon>
        <taxon>Actinomycetes</taxon>
        <taxon>Frankiales</taxon>
        <taxon>Frankiaceae</taxon>
        <taxon>Parafrankia</taxon>
    </lineage>
</organism>
<evidence type="ECO:0000313" key="3">
    <source>
        <dbReference type="EMBL" id="CUU60807.1"/>
    </source>
</evidence>
<reference evidence="4" key="1">
    <citation type="submission" date="2015-11" db="EMBL/GenBank/DDBJ databases">
        <authorList>
            <person name="Varghese N."/>
        </authorList>
    </citation>
    <scope>NUCLEOTIDE SEQUENCE [LARGE SCALE GENOMIC DNA]</scope>
    <source>
        <strain evidence="4">DSM 45899</strain>
    </source>
</reference>
<proteinExistence type="predicted"/>